<name>A0A8E2EV73_9PEZI</name>
<sequence>MADSNRITYKTKVNDESINPLDQQVEWKNKITNEGLDDILREYGGCESEPQPNSEDYEVEDDDESCIDEAPDLSECAQGDSTDRDTSDDGEAKPAQEDTKGEKRPREEESENQSVKKQWTKEKDVEVGRLVADLVYRPAIRMDFYKEMERPSQGTCDLAFEVFDG</sequence>
<reference evidence="2 3" key="1">
    <citation type="journal article" date="2016" name="Nat. Commun.">
        <title>Ectomycorrhizal ecology is imprinted in the genome of the dominant symbiotic fungus Cenococcum geophilum.</title>
        <authorList>
            <consortium name="DOE Joint Genome Institute"/>
            <person name="Peter M."/>
            <person name="Kohler A."/>
            <person name="Ohm R.A."/>
            <person name="Kuo A."/>
            <person name="Krutzmann J."/>
            <person name="Morin E."/>
            <person name="Arend M."/>
            <person name="Barry K.W."/>
            <person name="Binder M."/>
            <person name="Choi C."/>
            <person name="Clum A."/>
            <person name="Copeland A."/>
            <person name="Grisel N."/>
            <person name="Haridas S."/>
            <person name="Kipfer T."/>
            <person name="LaButti K."/>
            <person name="Lindquist E."/>
            <person name="Lipzen A."/>
            <person name="Maire R."/>
            <person name="Meier B."/>
            <person name="Mihaltcheva S."/>
            <person name="Molinier V."/>
            <person name="Murat C."/>
            <person name="Poggeler S."/>
            <person name="Quandt C.A."/>
            <person name="Sperisen C."/>
            <person name="Tritt A."/>
            <person name="Tisserant E."/>
            <person name="Crous P.W."/>
            <person name="Henrissat B."/>
            <person name="Nehls U."/>
            <person name="Egli S."/>
            <person name="Spatafora J.W."/>
            <person name="Grigoriev I.V."/>
            <person name="Martin F.M."/>
        </authorList>
    </citation>
    <scope>NUCLEOTIDE SEQUENCE [LARGE SCALE GENOMIC DNA]</scope>
    <source>
        <strain evidence="2 3">CBS 207.34</strain>
    </source>
</reference>
<feature type="compositionally biased region" description="Basic and acidic residues" evidence="1">
    <location>
        <begin position="81"/>
        <end position="107"/>
    </location>
</feature>
<dbReference type="OrthoDB" id="508139at2759"/>
<evidence type="ECO:0000313" key="2">
    <source>
        <dbReference type="EMBL" id="OCL05454.1"/>
    </source>
</evidence>
<gene>
    <name evidence="2" type="ORF">AOQ84DRAFT_379577</name>
</gene>
<keyword evidence="3" id="KW-1185">Reference proteome</keyword>
<feature type="compositionally biased region" description="Acidic residues" evidence="1">
    <location>
        <begin position="55"/>
        <end position="72"/>
    </location>
</feature>
<feature type="region of interest" description="Disordered" evidence="1">
    <location>
        <begin position="42"/>
        <end position="122"/>
    </location>
</feature>
<protein>
    <submittedName>
        <fullName evidence="2">Uncharacterized protein</fullName>
    </submittedName>
</protein>
<dbReference type="Proteomes" id="UP000250140">
    <property type="component" value="Unassembled WGS sequence"/>
</dbReference>
<accession>A0A8E2EV73</accession>
<dbReference type="EMBL" id="KV750285">
    <property type="protein sequence ID" value="OCL05454.1"/>
    <property type="molecule type" value="Genomic_DNA"/>
</dbReference>
<evidence type="ECO:0000256" key="1">
    <source>
        <dbReference type="SAM" id="MobiDB-lite"/>
    </source>
</evidence>
<dbReference type="AlphaFoldDB" id="A0A8E2EV73"/>
<evidence type="ECO:0000313" key="3">
    <source>
        <dbReference type="Proteomes" id="UP000250140"/>
    </source>
</evidence>
<organism evidence="2 3">
    <name type="scientific">Glonium stellatum</name>
    <dbReference type="NCBI Taxonomy" id="574774"/>
    <lineage>
        <taxon>Eukaryota</taxon>
        <taxon>Fungi</taxon>
        <taxon>Dikarya</taxon>
        <taxon>Ascomycota</taxon>
        <taxon>Pezizomycotina</taxon>
        <taxon>Dothideomycetes</taxon>
        <taxon>Pleosporomycetidae</taxon>
        <taxon>Gloniales</taxon>
        <taxon>Gloniaceae</taxon>
        <taxon>Glonium</taxon>
    </lineage>
</organism>
<proteinExistence type="predicted"/>